<dbReference type="InterPro" id="IPR019350">
    <property type="entry name" value="RNA_pol_I-sp_TIF_RRN6-like"/>
</dbReference>
<gene>
    <name evidence="3" type="ORF">LTR16_004399</name>
</gene>
<dbReference type="PANTHER" id="PTHR28221:SF2">
    <property type="entry name" value="RNA POLYMERASE I-SPECIFIC TRANSCRIPTION INITIATION FACTOR RRN6"/>
    <property type="match status" value="1"/>
</dbReference>
<evidence type="ECO:0000313" key="4">
    <source>
        <dbReference type="Proteomes" id="UP001357485"/>
    </source>
</evidence>
<proteinExistence type="predicted"/>
<accession>A0ABR0KTR2</accession>
<dbReference type="InterPro" id="IPR048535">
    <property type="entry name" value="RRN6_beta-prop"/>
</dbReference>
<dbReference type="EMBL" id="JAVRRA010025199">
    <property type="protein sequence ID" value="KAK5121050.1"/>
    <property type="molecule type" value="Genomic_DNA"/>
</dbReference>
<feature type="non-terminal residue" evidence="3">
    <location>
        <position position="431"/>
    </location>
</feature>
<dbReference type="PANTHER" id="PTHR28221">
    <property type="entry name" value="RNA POLYMERASE I-SPECIFIC TRANSCRIPTION INITIATION FACTOR RRN6"/>
    <property type="match status" value="1"/>
</dbReference>
<dbReference type="Proteomes" id="UP001357485">
    <property type="component" value="Unassembled WGS sequence"/>
</dbReference>
<reference evidence="3 4" key="1">
    <citation type="submission" date="2023-08" db="EMBL/GenBank/DDBJ databases">
        <title>Black Yeasts Isolated from many extreme environments.</title>
        <authorList>
            <person name="Coleine C."/>
            <person name="Stajich J.E."/>
            <person name="Selbmann L."/>
        </authorList>
    </citation>
    <scope>NUCLEOTIDE SEQUENCE [LARGE SCALE GENOMIC DNA]</scope>
    <source>
        <strain evidence="3 4">CCFEE 536</strain>
    </source>
</reference>
<feature type="region of interest" description="Disordered" evidence="1">
    <location>
        <begin position="47"/>
        <end position="68"/>
    </location>
</feature>
<organism evidence="3 4">
    <name type="scientific">Cryomyces antarcticus</name>
    <dbReference type="NCBI Taxonomy" id="329879"/>
    <lineage>
        <taxon>Eukaryota</taxon>
        <taxon>Fungi</taxon>
        <taxon>Dikarya</taxon>
        <taxon>Ascomycota</taxon>
        <taxon>Pezizomycotina</taxon>
        <taxon>Dothideomycetes</taxon>
        <taxon>Dothideomycetes incertae sedis</taxon>
        <taxon>Cryomyces</taxon>
    </lineage>
</organism>
<keyword evidence="4" id="KW-1185">Reference proteome</keyword>
<protein>
    <recommendedName>
        <fullName evidence="2">RRN6 beta-propeller domain-containing protein</fullName>
    </recommendedName>
</protein>
<feature type="compositionally biased region" description="Polar residues" evidence="1">
    <location>
        <begin position="47"/>
        <end position="58"/>
    </location>
</feature>
<feature type="compositionally biased region" description="Basic and acidic residues" evidence="1">
    <location>
        <begin position="59"/>
        <end position="68"/>
    </location>
</feature>
<evidence type="ECO:0000256" key="1">
    <source>
        <dbReference type="SAM" id="MobiDB-lite"/>
    </source>
</evidence>
<feature type="domain" description="RRN6 beta-propeller" evidence="2">
    <location>
        <begin position="110"/>
        <end position="430"/>
    </location>
</feature>
<evidence type="ECO:0000313" key="3">
    <source>
        <dbReference type="EMBL" id="KAK5121050.1"/>
    </source>
</evidence>
<comment type="caution">
    <text evidence="3">The sequence shown here is derived from an EMBL/GenBank/DDBJ whole genome shotgun (WGS) entry which is preliminary data.</text>
</comment>
<name>A0ABR0KTR2_9PEZI</name>
<sequence length="431" mass="48378">MADHSLSDLNYGHLGEAIYNRDAQEWLFNRQLGRKSVLMPLGEPDLSGSSATVHYQSRSTDDSAERPSEIVRQQTKDLERAIPGLWATYDSLPVQLKLSKAISSATTDYDPTRGDLLAFGNIYDEGQKRRIQVAAFPGGLNGEVLRVVQVREERRGWKRDKSIWIKAPEFSGDTGWWSGDGVPIQQVCFAQLVEAGGTFLAARSLSHTAIYRPVYRIAPTAQQQYRSSSLRNPSSLLDVNLLLSLPVKITGNDSHADVTFNPWIQRQLALVDRRGAWSVWDIHSSLGTHRPVLFREGIMSEGPPSRHGHSGPLDDGWARIVWIGNSHTLMVCTRRQITIFDIHSNPVRLKCPELGIARTAHWFLDVRSSPIHKDHVFILTSSNLFWLQVTTLDGKKSNNQSNAIAKVLLSWKHFRSDEDASLRLSITADED</sequence>
<evidence type="ECO:0000259" key="2">
    <source>
        <dbReference type="Pfam" id="PF10214"/>
    </source>
</evidence>
<dbReference type="Pfam" id="PF10214">
    <property type="entry name" value="Rrn6_beta-prop"/>
    <property type="match status" value="1"/>
</dbReference>